<feature type="compositionally biased region" description="Low complexity" evidence="6">
    <location>
        <begin position="60"/>
        <end position="72"/>
    </location>
</feature>
<feature type="compositionally biased region" description="Basic residues" evidence="6">
    <location>
        <begin position="73"/>
        <end position="86"/>
    </location>
</feature>
<reference evidence="8 9" key="1">
    <citation type="submission" date="2016-07" db="EMBL/GenBank/DDBJ databases">
        <title>Pervasive Adenine N6-methylation of Active Genes in Fungi.</title>
        <authorList>
            <consortium name="DOE Joint Genome Institute"/>
            <person name="Mondo S.J."/>
            <person name="Dannebaum R.O."/>
            <person name="Kuo R.C."/>
            <person name="Labutti K."/>
            <person name="Haridas S."/>
            <person name="Kuo A."/>
            <person name="Salamov A."/>
            <person name="Ahrendt S.R."/>
            <person name="Lipzen A."/>
            <person name="Sullivan W."/>
            <person name="Andreopoulos W.B."/>
            <person name="Clum A."/>
            <person name="Lindquist E."/>
            <person name="Daum C."/>
            <person name="Ramamoorthy G.K."/>
            <person name="Gryganskyi A."/>
            <person name="Culley D."/>
            <person name="Magnuson J.K."/>
            <person name="James T.Y."/>
            <person name="O'Malley M.A."/>
            <person name="Stajich J.E."/>
            <person name="Spatafora J.W."/>
            <person name="Visel A."/>
            <person name="Grigoriev I.V."/>
        </authorList>
    </citation>
    <scope>NUCLEOTIDE SEQUENCE [LARGE SCALE GENOMIC DNA]</scope>
    <source>
        <strain evidence="8 9">CBS 115471</strain>
    </source>
</reference>
<feature type="domain" description="Ribosomal protein mS38 C-terminal" evidence="7">
    <location>
        <begin position="329"/>
        <end position="362"/>
    </location>
</feature>
<sequence>MFSPAIGRAARSANTIPTRPAAVLSVAQQSFCLRPPPRHERRLSSSKTSIPPDGSEGSNSPQQTTSTSASKATPRKPNGRAGKKRSGNGAGAAAAAAPSLPAINVPHVPPTDFLGKPELKISSFFSLHRPISITSPVPPVSTNASFESIFQPRVLNSKRAMMDNIQTLSSGIESLEAALRTQEQKLGQEEIIQSEAEVKHLDGTPPASVDQLMAQYIPFRPPPAPVPFDQPSESEPTPFQPQEEPQVQATPVKQRAWSTAVIVTESLDASGNRTYSASTAPMVEIQVPPEEKGQKLEDIEIRQPFLERMRLRQNTYDRYRDTQGRPDMLLISVKRQRKLKMKKHKYKKLMKKTRLLRRKLDRN</sequence>
<comment type="caution">
    <text evidence="8">The sequence shown here is derived from an EMBL/GenBank/DDBJ whole genome shotgun (WGS) entry which is preliminary data.</text>
</comment>
<dbReference type="EMBL" id="MCFA01000044">
    <property type="protein sequence ID" value="ORY13142.1"/>
    <property type="molecule type" value="Genomic_DNA"/>
</dbReference>
<evidence type="ECO:0000256" key="1">
    <source>
        <dbReference type="ARBA" id="ARBA00004173"/>
    </source>
</evidence>
<dbReference type="OrthoDB" id="5364404at2759"/>
<gene>
    <name evidence="8" type="ORF">BCR34DRAFT_600075</name>
</gene>
<accession>A0A1Y1ZSA0</accession>
<dbReference type="PANTHER" id="PTHR32035">
    <property type="entry name" value="AURORA KINASE A-INTERACTING PROTEIN"/>
    <property type="match status" value="1"/>
</dbReference>
<evidence type="ECO:0000256" key="6">
    <source>
        <dbReference type="SAM" id="MobiDB-lite"/>
    </source>
</evidence>
<name>A0A1Y1ZSA0_9PLEO</name>
<keyword evidence="9" id="KW-1185">Reference proteome</keyword>
<evidence type="ECO:0000256" key="4">
    <source>
        <dbReference type="ARBA" id="ARBA00035682"/>
    </source>
</evidence>
<organism evidence="8 9">
    <name type="scientific">Clohesyomyces aquaticus</name>
    <dbReference type="NCBI Taxonomy" id="1231657"/>
    <lineage>
        <taxon>Eukaryota</taxon>
        <taxon>Fungi</taxon>
        <taxon>Dikarya</taxon>
        <taxon>Ascomycota</taxon>
        <taxon>Pezizomycotina</taxon>
        <taxon>Dothideomycetes</taxon>
        <taxon>Pleosporomycetidae</taxon>
        <taxon>Pleosporales</taxon>
        <taxon>Lindgomycetaceae</taxon>
        <taxon>Clohesyomyces</taxon>
    </lineage>
</organism>
<feature type="coiled-coil region" evidence="5">
    <location>
        <begin position="165"/>
        <end position="192"/>
    </location>
</feature>
<feature type="region of interest" description="Disordered" evidence="6">
    <location>
        <begin position="1"/>
        <end position="94"/>
    </location>
</feature>
<feature type="region of interest" description="Disordered" evidence="6">
    <location>
        <begin position="220"/>
        <end position="253"/>
    </location>
</feature>
<keyword evidence="5" id="KW-0175">Coiled coil</keyword>
<evidence type="ECO:0000313" key="9">
    <source>
        <dbReference type="Proteomes" id="UP000193144"/>
    </source>
</evidence>
<dbReference type="Pfam" id="PF08213">
    <property type="entry name" value="COX24_C"/>
    <property type="match status" value="1"/>
</dbReference>
<proteinExistence type="inferred from homology"/>
<comment type="similarity">
    <text evidence="3">Belongs to the mitochondrion-specific ribosomal protein mS38 family.</text>
</comment>
<evidence type="ECO:0000256" key="5">
    <source>
        <dbReference type="SAM" id="Coils"/>
    </source>
</evidence>
<dbReference type="InterPro" id="IPR013177">
    <property type="entry name" value="Ribosomal_mS38_C"/>
</dbReference>
<dbReference type="SMART" id="SM01155">
    <property type="entry name" value="DUF1713"/>
    <property type="match status" value="1"/>
</dbReference>
<dbReference type="PANTHER" id="PTHR32035:SF3">
    <property type="entry name" value="SMALL RIBOSOMAL SUBUNIT PROTEIN MS38"/>
    <property type="match status" value="1"/>
</dbReference>
<dbReference type="AlphaFoldDB" id="A0A1Y1ZSA0"/>
<evidence type="ECO:0000256" key="3">
    <source>
        <dbReference type="ARBA" id="ARBA00035647"/>
    </source>
</evidence>
<evidence type="ECO:0000313" key="8">
    <source>
        <dbReference type="EMBL" id="ORY13142.1"/>
    </source>
</evidence>
<dbReference type="STRING" id="1231657.A0A1Y1ZSA0"/>
<evidence type="ECO:0000259" key="7">
    <source>
        <dbReference type="SMART" id="SM01155"/>
    </source>
</evidence>
<evidence type="ECO:0000256" key="2">
    <source>
        <dbReference type="ARBA" id="ARBA00023128"/>
    </source>
</evidence>
<keyword evidence="2" id="KW-0496">Mitochondrion</keyword>
<comment type="subcellular location">
    <subcellularLocation>
        <location evidence="1">Mitochondrion</location>
    </subcellularLocation>
</comment>
<feature type="compositionally biased region" description="Low complexity" evidence="6">
    <location>
        <begin position="229"/>
        <end position="248"/>
    </location>
</feature>
<dbReference type="GO" id="GO:0005739">
    <property type="term" value="C:mitochondrion"/>
    <property type="evidence" value="ECO:0007669"/>
    <property type="project" value="UniProtKB-SubCell"/>
</dbReference>
<dbReference type="Proteomes" id="UP000193144">
    <property type="component" value="Unassembled WGS sequence"/>
</dbReference>
<protein>
    <recommendedName>
        <fullName evidence="4">Small ribosomal subunit protein mS38</fullName>
    </recommendedName>
</protein>